<sequence length="100" mass="11748">MNNFYIKFSFFSCNFLKIHYNINCSKMLLFRLKKGGEENGRGYYEECGKEREGLYVLCGRERKSLPRKDGPWRKEKEKEKEKIIVSGTGEKVVLNRVGIS</sequence>
<gene>
    <name evidence="1" type="ORF">AUJ66_00545</name>
</gene>
<name>A0A1J4SH12_9BACT</name>
<evidence type="ECO:0000313" key="2">
    <source>
        <dbReference type="Proteomes" id="UP000182278"/>
    </source>
</evidence>
<dbReference type="STRING" id="1817893.AUJ66_00545"/>
<dbReference type="Proteomes" id="UP000182278">
    <property type="component" value="Unassembled WGS sequence"/>
</dbReference>
<protein>
    <submittedName>
        <fullName evidence="1">Uncharacterized protein</fullName>
    </submittedName>
</protein>
<proteinExistence type="predicted"/>
<dbReference type="AlphaFoldDB" id="A0A1J4SH12"/>
<reference evidence="1 2" key="1">
    <citation type="journal article" date="2016" name="Environ. Microbiol.">
        <title>Genomic resolution of a cold subsurface aquifer community provides metabolic insights for novel microbes adapted to high CO concentrations.</title>
        <authorList>
            <person name="Probst A.J."/>
            <person name="Castelle C.J."/>
            <person name="Singh A."/>
            <person name="Brown C.T."/>
            <person name="Anantharaman K."/>
            <person name="Sharon I."/>
            <person name="Hug L.A."/>
            <person name="Burstein D."/>
            <person name="Emerson J.B."/>
            <person name="Thomas B.C."/>
            <person name="Banfield J.F."/>
        </authorList>
    </citation>
    <scope>NUCLEOTIDE SEQUENCE [LARGE SCALE GENOMIC DNA]</scope>
    <source>
        <strain evidence="1">CG1_02_38_46</strain>
    </source>
</reference>
<evidence type="ECO:0000313" key="1">
    <source>
        <dbReference type="EMBL" id="OIN98729.1"/>
    </source>
</evidence>
<organism evidence="1 2">
    <name type="scientific">Candidatus Desantisbacteria bacterium CG1_02_38_46</name>
    <dbReference type="NCBI Taxonomy" id="1817893"/>
    <lineage>
        <taxon>Bacteria</taxon>
        <taxon>Candidatus Desantisiibacteriota</taxon>
    </lineage>
</organism>
<comment type="caution">
    <text evidence="1">The sequence shown here is derived from an EMBL/GenBank/DDBJ whole genome shotgun (WGS) entry which is preliminary data.</text>
</comment>
<accession>A0A1J4SH12</accession>
<dbReference type="EMBL" id="MNUO01000005">
    <property type="protein sequence ID" value="OIN98729.1"/>
    <property type="molecule type" value="Genomic_DNA"/>
</dbReference>